<proteinExistence type="inferred from homology"/>
<dbReference type="SUPFAM" id="SSF49899">
    <property type="entry name" value="Concanavalin A-like lectins/glucanases"/>
    <property type="match status" value="1"/>
</dbReference>
<evidence type="ECO:0000256" key="3">
    <source>
        <dbReference type="ARBA" id="ARBA00034460"/>
    </source>
</evidence>
<dbReference type="Ensembl" id="ENSSMRT00000012952.1">
    <property type="protein sequence ID" value="ENSSMRP00000011132.1"/>
    <property type="gene ID" value="ENSSMRG00000008753.1"/>
</dbReference>
<name>A0A8D0BU22_SALMN</name>
<protein>
    <recommendedName>
        <fullName evidence="4">B30.2/SPRY domain-containing protein</fullName>
    </recommendedName>
</protein>
<dbReference type="SMART" id="SM00589">
    <property type="entry name" value="PRY"/>
    <property type="match status" value="1"/>
</dbReference>
<reference evidence="5" key="1">
    <citation type="submission" date="2025-08" db="UniProtKB">
        <authorList>
            <consortium name="Ensembl"/>
        </authorList>
    </citation>
    <scope>IDENTIFICATION</scope>
</reference>
<dbReference type="Gene3D" id="2.60.120.920">
    <property type="match status" value="1"/>
</dbReference>
<dbReference type="InterPro" id="IPR006574">
    <property type="entry name" value="PRY"/>
</dbReference>
<dbReference type="InterPro" id="IPR001870">
    <property type="entry name" value="B30.2/SPRY"/>
</dbReference>
<sequence length="204" mass="22374">GSSANGNALVRELFPEPESFCLLSPAEHVTLDKDTAHPCLSVSENQKSVTGGKKCQSLPSNPERFHVMSCVLGCEKFSAGRHYWDVEIGGYQASWAVGAAQASVRRKGYIKFSPEEGIWAIRYLRILEIPFFQLSALTSPSETKLSSSQPLKKVRVSLDYEAGCVAFSDPCNGRTIFTFSSACFAGERLCPFFWVPQGTTLNCC</sequence>
<evidence type="ECO:0000256" key="1">
    <source>
        <dbReference type="ARBA" id="ARBA00009651"/>
    </source>
</evidence>
<dbReference type="Proteomes" id="UP000694421">
    <property type="component" value="Unplaced"/>
</dbReference>
<accession>A0A8D0BU22</accession>
<evidence type="ECO:0000313" key="6">
    <source>
        <dbReference type="Proteomes" id="UP000694421"/>
    </source>
</evidence>
<comment type="function">
    <text evidence="3">Neurotoxin that produces dose-dependent hypolocomotion and hyperalgesia in mice. May directly act on the central nervous system, as it is 6500-fold more potent when administered intracerebroventricularly than intraperitoneal.</text>
</comment>
<reference evidence="5" key="2">
    <citation type="submission" date="2025-09" db="UniProtKB">
        <authorList>
            <consortium name="Ensembl"/>
        </authorList>
    </citation>
    <scope>IDENTIFICATION</scope>
</reference>
<feature type="domain" description="B30.2/SPRY" evidence="4">
    <location>
        <begin position="9"/>
        <end position="204"/>
    </location>
</feature>
<dbReference type="CDD" id="cd12888">
    <property type="entry name" value="SPRY_PRY_TRIM7_like"/>
    <property type="match status" value="1"/>
</dbReference>
<dbReference type="Pfam" id="PF13765">
    <property type="entry name" value="PRY"/>
    <property type="match status" value="1"/>
</dbReference>
<dbReference type="OMA" id="ECINRED"/>
<keyword evidence="6" id="KW-1185">Reference proteome</keyword>
<dbReference type="GeneTree" id="ENSGT01030000234669"/>
<dbReference type="Pfam" id="PF00622">
    <property type="entry name" value="SPRY"/>
    <property type="match status" value="1"/>
</dbReference>
<dbReference type="FunFam" id="2.60.120.920:FF:000004">
    <property type="entry name" value="Butyrophilin subfamily 1 member A1"/>
    <property type="match status" value="1"/>
</dbReference>
<evidence type="ECO:0000313" key="5">
    <source>
        <dbReference type="Ensembl" id="ENSSMRP00000011132.1"/>
    </source>
</evidence>
<dbReference type="AlphaFoldDB" id="A0A8D0BU22"/>
<dbReference type="PRINTS" id="PR01407">
    <property type="entry name" value="BUTYPHLNCDUF"/>
</dbReference>
<dbReference type="InterPro" id="IPR013320">
    <property type="entry name" value="ConA-like_dom_sf"/>
</dbReference>
<dbReference type="InterPro" id="IPR043136">
    <property type="entry name" value="B30.2/SPRY_sf"/>
</dbReference>
<dbReference type="InterPro" id="IPR003879">
    <property type="entry name" value="Butyrophylin_SPRY"/>
</dbReference>
<keyword evidence="2" id="KW-0800">Toxin</keyword>
<dbReference type="PANTHER" id="PTHR24103">
    <property type="entry name" value="E3 UBIQUITIN-PROTEIN LIGASE TRIM"/>
    <property type="match status" value="1"/>
</dbReference>
<dbReference type="SMART" id="SM00449">
    <property type="entry name" value="SPRY"/>
    <property type="match status" value="1"/>
</dbReference>
<dbReference type="InterPro" id="IPR050143">
    <property type="entry name" value="TRIM/RBCC"/>
</dbReference>
<dbReference type="PROSITE" id="PS50188">
    <property type="entry name" value="B302_SPRY"/>
    <property type="match status" value="1"/>
</dbReference>
<comment type="similarity">
    <text evidence="1">Belongs to the ohanin/vespryn family.</text>
</comment>
<organism evidence="5 6">
    <name type="scientific">Salvator merianae</name>
    <name type="common">Argentine black and white tegu</name>
    <name type="synonym">Tupinambis merianae</name>
    <dbReference type="NCBI Taxonomy" id="96440"/>
    <lineage>
        <taxon>Eukaryota</taxon>
        <taxon>Metazoa</taxon>
        <taxon>Chordata</taxon>
        <taxon>Craniata</taxon>
        <taxon>Vertebrata</taxon>
        <taxon>Euteleostomi</taxon>
        <taxon>Lepidosauria</taxon>
        <taxon>Squamata</taxon>
        <taxon>Bifurcata</taxon>
        <taxon>Unidentata</taxon>
        <taxon>Episquamata</taxon>
        <taxon>Laterata</taxon>
        <taxon>Teiioidea</taxon>
        <taxon>Teiidae</taxon>
        <taxon>Salvator</taxon>
    </lineage>
</organism>
<keyword evidence="2" id="KW-0528">Neurotoxin</keyword>
<dbReference type="InterPro" id="IPR003877">
    <property type="entry name" value="SPRY_dom"/>
</dbReference>
<evidence type="ECO:0000256" key="2">
    <source>
        <dbReference type="ARBA" id="ARBA00022699"/>
    </source>
</evidence>
<evidence type="ECO:0000259" key="4">
    <source>
        <dbReference type="PROSITE" id="PS50188"/>
    </source>
</evidence>